<dbReference type="NCBIfam" id="TIGR00611">
    <property type="entry name" value="recf"/>
    <property type="match status" value="1"/>
</dbReference>
<keyword evidence="4 12" id="KW-0963">Cytoplasm</keyword>
<comment type="subcellular location">
    <subcellularLocation>
        <location evidence="1 12 13">Cytoplasm</location>
    </subcellularLocation>
</comment>
<keyword evidence="11 12" id="KW-0742">SOS response</keyword>
<evidence type="ECO:0000256" key="11">
    <source>
        <dbReference type="ARBA" id="ARBA00023236"/>
    </source>
</evidence>
<evidence type="ECO:0000256" key="13">
    <source>
        <dbReference type="RuleBase" id="RU000578"/>
    </source>
</evidence>
<evidence type="ECO:0000256" key="10">
    <source>
        <dbReference type="ARBA" id="ARBA00023204"/>
    </source>
</evidence>
<name>A0A378NQ47_9FIRM</name>
<evidence type="ECO:0000256" key="2">
    <source>
        <dbReference type="ARBA" id="ARBA00008016"/>
    </source>
</evidence>
<evidence type="ECO:0000313" key="15">
    <source>
        <dbReference type="EMBL" id="STY69925.1"/>
    </source>
</evidence>
<dbReference type="GO" id="GO:0003697">
    <property type="term" value="F:single-stranded DNA binding"/>
    <property type="evidence" value="ECO:0007669"/>
    <property type="project" value="UniProtKB-UniRule"/>
</dbReference>
<evidence type="ECO:0000256" key="1">
    <source>
        <dbReference type="ARBA" id="ARBA00004496"/>
    </source>
</evidence>
<accession>A0A378NQ47</accession>
<dbReference type="GO" id="GO:0005737">
    <property type="term" value="C:cytoplasm"/>
    <property type="evidence" value="ECO:0007669"/>
    <property type="project" value="UniProtKB-SubCell"/>
</dbReference>
<keyword evidence="7 12" id="KW-0227">DNA damage</keyword>
<feature type="binding site" evidence="12">
    <location>
        <begin position="30"/>
        <end position="37"/>
    </location>
    <ligand>
        <name>ATP</name>
        <dbReference type="ChEBI" id="CHEBI:30616"/>
    </ligand>
</feature>
<dbReference type="SUPFAM" id="SSF52540">
    <property type="entry name" value="P-loop containing nucleoside triphosphate hydrolases"/>
    <property type="match status" value="1"/>
</dbReference>
<organism evidence="15 16">
    <name type="scientific">Megamonas hypermegale</name>
    <dbReference type="NCBI Taxonomy" id="158847"/>
    <lineage>
        <taxon>Bacteria</taxon>
        <taxon>Bacillati</taxon>
        <taxon>Bacillota</taxon>
        <taxon>Negativicutes</taxon>
        <taxon>Selenomonadales</taxon>
        <taxon>Selenomonadaceae</taxon>
        <taxon>Megamonas</taxon>
    </lineage>
</organism>
<dbReference type="Pfam" id="PF02463">
    <property type="entry name" value="SMC_N"/>
    <property type="match status" value="1"/>
</dbReference>
<evidence type="ECO:0000256" key="3">
    <source>
        <dbReference type="ARBA" id="ARBA00020170"/>
    </source>
</evidence>
<dbReference type="Gene3D" id="1.20.1050.90">
    <property type="entry name" value="RecF/RecN/SMC, N-terminal domain"/>
    <property type="match status" value="1"/>
</dbReference>
<evidence type="ECO:0000256" key="12">
    <source>
        <dbReference type="HAMAP-Rule" id="MF_00365"/>
    </source>
</evidence>
<keyword evidence="9 12" id="KW-0238">DNA-binding</keyword>
<dbReference type="Proteomes" id="UP000255234">
    <property type="component" value="Unassembled WGS sequence"/>
</dbReference>
<keyword evidence="6 12" id="KW-0547">Nucleotide-binding</keyword>
<evidence type="ECO:0000256" key="7">
    <source>
        <dbReference type="ARBA" id="ARBA00022763"/>
    </source>
</evidence>
<dbReference type="InterPro" id="IPR001238">
    <property type="entry name" value="DNA-binding_RecF"/>
</dbReference>
<dbReference type="HAMAP" id="MF_00365">
    <property type="entry name" value="RecF"/>
    <property type="match status" value="1"/>
</dbReference>
<dbReference type="InterPro" id="IPR003395">
    <property type="entry name" value="RecF/RecN/SMC_N"/>
</dbReference>
<gene>
    <name evidence="12 15" type="primary">recF</name>
    <name evidence="15" type="ORF">NCTC10571_00003</name>
</gene>
<dbReference type="GO" id="GO:0006260">
    <property type="term" value="P:DNA replication"/>
    <property type="evidence" value="ECO:0007669"/>
    <property type="project" value="UniProtKB-UniRule"/>
</dbReference>
<dbReference type="GO" id="GO:0009432">
    <property type="term" value="P:SOS response"/>
    <property type="evidence" value="ECO:0007669"/>
    <property type="project" value="UniProtKB-UniRule"/>
</dbReference>
<evidence type="ECO:0000259" key="14">
    <source>
        <dbReference type="Pfam" id="PF02463"/>
    </source>
</evidence>
<dbReference type="InterPro" id="IPR027417">
    <property type="entry name" value="P-loop_NTPase"/>
</dbReference>
<keyword evidence="10 12" id="KW-0234">DNA repair</keyword>
<evidence type="ECO:0000256" key="4">
    <source>
        <dbReference type="ARBA" id="ARBA00022490"/>
    </source>
</evidence>
<dbReference type="GO" id="GO:0000731">
    <property type="term" value="P:DNA synthesis involved in DNA repair"/>
    <property type="evidence" value="ECO:0007669"/>
    <property type="project" value="TreeGrafter"/>
</dbReference>
<reference evidence="15 16" key="1">
    <citation type="submission" date="2018-06" db="EMBL/GenBank/DDBJ databases">
        <authorList>
            <consortium name="Pathogen Informatics"/>
            <person name="Doyle S."/>
        </authorList>
    </citation>
    <scope>NUCLEOTIDE SEQUENCE [LARGE SCALE GENOMIC DNA]</scope>
    <source>
        <strain evidence="15 16">NCTC10571</strain>
    </source>
</reference>
<dbReference type="Gene3D" id="3.40.50.300">
    <property type="entry name" value="P-loop containing nucleotide triphosphate hydrolases"/>
    <property type="match status" value="1"/>
</dbReference>
<proteinExistence type="inferred from homology"/>
<dbReference type="AlphaFoldDB" id="A0A378NQ47"/>
<evidence type="ECO:0000313" key="16">
    <source>
        <dbReference type="Proteomes" id="UP000255234"/>
    </source>
</evidence>
<dbReference type="InterPro" id="IPR042174">
    <property type="entry name" value="RecF_2"/>
</dbReference>
<comment type="function">
    <text evidence="12 13">The RecF protein is involved in DNA metabolism; it is required for DNA replication and normal SOS inducibility. RecF binds preferentially to single-stranded, linear DNA. It also seems to bind ATP.</text>
</comment>
<dbReference type="RefSeq" id="WP_115150766.1">
    <property type="nucleotide sequence ID" value="NZ_UGPP01000001.1"/>
</dbReference>
<comment type="similarity">
    <text evidence="2 12 13">Belongs to the RecF family.</text>
</comment>
<protein>
    <recommendedName>
        <fullName evidence="3 12">DNA replication and repair protein RecF</fullName>
    </recommendedName>
</protein>
<dbReference type="GO" id="GO:0005524">
    <property type="term" value="F:ATP binding"/>
    <property type="evidence" value="ECO:0007669"/>
    <property type="project" value="UniProtKB-UniRule"/>
</dbReference>
<dbReference type="GO" id="GO:0006302">
    <property type="term" value="P:double-strand break repair"/>
    <property type="evidence" value="ECO:0007669"/>
    <property type="project" value="TreeGrafter"/>
</dbReference>
<dbReference type="InterPro" id="IPR018078">
    <property type="entry name" value="DNA-binding_RecF_CS"/>
</dbReference>
<dbReference type="EMBL" id="UGPP01000001">
    <property type="protein sequence ID" value="STY69925.1"/>
    <property type="molecule type" value="Genomic_DNA"/>
</dbReference>
<feature type="domain" description="RecF/RecN/SMC N-terminal" evidence="14">
    <location>
        <begin position="3"/>
        <end position="362"/>
    </location>
</feature>
<evidence type="ECO:0000256" key="9">
    <source>
        <dbReference type="ARBA" id="ARBA00023125"/>
    </source>
</evidence>
<dbReference type="PROSITE" id="PS00618">
    <property type="entry name" value="RECF_2"/>
    <property type="match status" value="1"/>
</dbReference>
<keyword evidence="5 12" id="KW-0235">DNA replication</keyword>
<evidence type="ECO:0000256" key="8">
    <source>
        <dbReference type="ARBA" id="ARBA00022840"/>
    </source>
</evidence>
<evidence type="ECO:0000256" key="5">
    <source>
        <dbReference type="ARBA" id="ARBA00022705"/>
    </source>
</evidence>
<dbReference type="PANTHER" id="PTHR32182:SF0">
    <property type="entry name" value="DNA REPLICATION AND REPAIR PROTEIN RECF"/>
    <property type="match status" value="1"/>
</dbReference>
<evidence type="ECO:0000256" key="6">
    <source>
        <dbReference type="ARBA" id="ARBA00022741"/>
    </source>
</evidence>
<dbReference type="PANTHER" id="PTHR32182">
    <property type="entry name" value="DNA REPLICATION AND REPAIR PROTEIN RECF"/>
    <property type="match status" value="1"/>
</dbReference>
<keyword evidence="8 12" id="KW-0067">ATP-binding</keyword>
<sequence>MKIDLLTLYNYRNYNNLNLKLSSNINIFTGFNAQGKTNIIEAIYFSSLGISHRTRTEGDLILWGKDEASINVKFSKRDINSILKIILKKNKRKELNFNGEIIKQKDLPGLLTMILFSPEDLMLIKGLPLLRRRFIDIELSQISRIYYNELVQYNRLLLQRNNLLKKIRENKKLIPMLDTWDEQIAKTAAFIVEKRLRGIEKLSKLAQKIHYEISQKMEVLNIRYNIHNYKNETLNSFDDLFNFYIQVLSKYRDNDIYRGSTSIGPHRDDIDFFINDISLKSFGSQGQQRSSVLSLKLAELEFLKLETGEYPILLLDDVMSELDTRRRDNLLSLLQDNNVQTLITATDINLFNSHPKNKFFKVEKGIVSE</sequence>